<keyword evidence="2" id="KW-1185">Reference proteome</keyword>
<evidence type="ECO:0000313" key="2">
    <source>
        <dbReference type="Proteomes" id="UP000064243"/>
    </source>
</evidence>
<protein>
    <submittedName>
        <fullName evidence="1">Uncharacterized protein</fullName>
    </submittedName>
</protein>
<proteinExistence type="predicted"/>
<dbReference type="Proteomes" id="UP000064243">
    <property type="component" value="Unassembled WGS sequence"/>
</dbReference>
<name>A0A106BQW9_THIDE</name>
<dbReference type="AlphaFoldDB" id="A0A106BQW9"/>
<dbReference type="EMBL" id="LDUG01000018">
    <property type="protein sequence ID" value="KVW96986.1"/>
    <property type="molecule type" value="Genomic_DNA"/>
</dbReference>
<dbReference type="PATRIC" id="fig|36861.3.peg.688"/>
<reference evidence="1 2" key="1">
    <citation type="journal article" date="2015" name="Appl. Environ. Microbiol.">
        <title>Aerobic and Anaerobic Thiosulfate Oxidation by a Cold-Adapted, Subglacial Chemoautotroph.</title>
        <authorList>
            <person name="Harrold Z.R."/>
            <person name="Skidmore M.L."/>
            <person name="Hamilton T.L."/>
            <person name="Desch L."/>
            <person name="Amada K."/>
            <person name="van Gelder W."/>
            <person name="Glover K."/>
            <person name="Roden E.E."/>
            <person name="Boyd E.S."/>
        </authorList>
    </citation>
    <scope>NUCLEOTIDE SEQUENCE [LARGE SCALE GENOMIC DNA]</scope>
    <source>
        <strain evidence="1 2">RG</strain>
    </source>
</reference>
<accession>A0A106BQW9</accession>
<comment type="caution">
    <text evidence="1">The sequence shown here is derived from an EMBL/GenBank/DDBJ whole genome shotgun (WGS) entry which is preliminary data.</text>
</comment>
<sequence>MVEAARPIVDQIRAQFEQLAPLLLTVAEAFKTLPDRTKEALLKLGSHGWYLDPELPADAIFRLAEIFDTKTKEEADRVLCGWVDSHVSNIEAQLADAYPSRQAILREAFSAHQQKMYAVSTPVFLAQADGICQEMHGVGLYKKHRDGDLVLKRKIQPLEIGHFEEAMLAPLITVLPVIAKANERTLYGNQLNRHAILHGESLDYGTFENSCRAISLLSYSGWALRALIPGK</sequence>
<evidence type="ECO:0000313" key="1">
    <source>
        <dbReference type="EMBL" id="KVW96986.1"/>
    </source>
</evidence>
<gene>
    <name evidence="1" type="ORF">ABW22_06120</name>
</gene>
<organism evidence="1 2">
    <name type="scientific">Thiobacillus denitrificans</name>
    <dbReference type="NCBI Taxonomy" id="36861"/>
    <lineage>
        <taxon>Bacteria</taxon>
        <taxon>Pseudomonadati</taxon>
        <taxon>Pseudomonadota</taxon>
        <taxon>Betaproteobacteria</taxon>
        <taxon>Nitrosomonadales</taxon>
        <taxon>Thiobacillaceae</taxon>
        <taxon>Thiobacillus</taxon>
    </lineage>
</organism>